<proteinExistence type="predicted"/>
<feature type="transmembrane region" description="Helical" evidence="1">
    <location>
        <begin position="269"/>
        <end position="292"/>
    </location>
</feature>
<feature type="transmembrane region" description="Helical" evidence="1">
    <location>
        <begin position="239"/>
        <end position="263"/>
    </location>
</feature>
<dbReference type="WBParaSite" id="Csp11.Scaffold630.g21473.t1">
    <property type="protein sequence ID" value="Csp11.Scaffold630.g21473.t1"/>
    <property type="gene ID" value="Csp11.Scaffold630.g21473"/>
</dbReference>
<accession>A0A1I7V1J3</accession>
<dbReference type="SUPFAM" id="SSF81321">
    <property type="entry name" value="Family A G protein-coupled receptor-like"/>
    <property type="match status" value="1"/>
</dbReference>
<name>A0A1I7V1J3_9PELO</name>
<evidence type="ECO:0000313" key="3">
    <source>
        <dbReference type="WBParaSite" id="Csp11.Scaffold630.g21473.t1"/>
    </source>
</evidence>
<keyword evidence="1" id="KW-0472">Membrane</keyword>
<sequence length="341" mass="39322">MSISYLHTPQFLIDALDVMTCIEIPFHLLGFYCILFKTPDSMKSVKWIMLNFLIWSVLLDLGVTVLTSPFLLFPTFSGYPLGVLKYIGVPTSVQTYGIVMVYAMLVTSILTLFENRYYLMFARYNSWGKYRTWFLFGNYFLSSIFFIPAYITIPEQSSGLQEVFKILPKLPTVIMEAPLFVLATDLRIVFLSVQSMALLLCTESVFFVVLLQRKLKMRARKMSTSPYTLNLQKQFLRAIYIQVCTPFLILVTPLTYTFFSVVFNYYNQAANNFCSIFFSLHGLISTLTFLLIHKSYRKACFEIFTFFISNQPTTSSIVVPSSSTRIPPSKVKTLFLFLIKK</sequence>
<dbReference type="InterPro" id="IPR053220">
    <property type="entry name" value="Nematode_rcpt-like_serp_H"/>
</dbReference>
<evidence type="ECO:0000256" key="1">
    <source>
        <dbReference type="SAM" id="Phobius"/>
    </source>
</evidence>
<dbReference type="PANTHER" id="PTHR22941:SF167">
    <property type="entry name" value="SERPENTINE RECEPTOR, CLASS H"/>
    <property type="match status" value="1"/>
</dbReference>
<organism evidence="2 3">
    <name type="scientific">Caenorhabditis tropicalis</name>
    <dbReference type="NCBI Taxonomy" id="1561998"/>
    <lineage>
        <taxon>Eukaryota</taxon>
        <taxon>Metazoa</taxon>
        <taxon>Ecdysozoa</taxon>
        <taxon>Nematoda</taxon>
        <taxon>Chromadorea</taxon>
        <taxon>Rhabditida</taxon>
        <taxon>Rhabditina</taxon>
        <taxon>Rhabditomorpha</taxon>
        <taxon>Rhabditoidea</taxon>
        <taxon>Rhabditidae</taxon>
        <taxon>Peloderinae</taxon>
        <taxon>Caenorhabditis</taxon>
    </lineage>
</organism>
<feature type="transmembrane region" description="Helical" evidence="1">
    <location>
        <begin position="47"/>
        <end position="73"/>
    </location>
</feature>
<keyword evidence="2" id="KW-1185">Reference proteome</keyword>
<dbReference type="InterPro" id="IPR019422">
    <property type="entry name" value="7TM_GPCR_serpentine_rcpt_Srh"/>
</dbReference>
<dbReference type="Pfam" id="PF10318">
    <property type="entry name" value="7TM_GPCR_Srh"/>
    <property type="match status" value="1"/>
</dbReference>
<dbReference type="AlphaFoldDB" id="A0A1I7V1J3"/>
<dbReference type="PANTHER" id="PTHR22941">
    <property type="entry name" value="SERPENTINE RECEPTOR"/>
    <property type="match status" value="1"/>
</dbReference>
<keyword evidence="1" id="KW-1133">Transmembrane helix</keyword>
<protein>
    <submittedName>
        <fullName evidence="3">Serpentine Receptor, class H</fullName>
    </submittedName>
</protein>
<feature type="transmembrane region" description="Helical" evidence="1">
    <location>
        <begin position="133"/>
        <end position="153"/>
    </location>
</feature>
<evidence type="ECO:0000313" key="2">
    <source>
        <dbReference type="Proteomes" id="UP000095282"/>
    </source>
</evidence>
<dbReference type="Proteomes" id="UP000095282">
    <property type="component" value="Unplaced"/>
</dbReference>
<dbReference type="eggNOG" id="ENOG502TFM4">
    <property type="taxonomic scope" value="Eukaryota"/>
</dbReference>
<feature type="transmembrane region" description="Helical" evidence="1">
    <location>
        <begin position="12"/>
        <end position="35"/>
    </location>
</feature>
<reference evidence="3" key="1">
    <citation type="submission" date="2016-11" db="UniProtKB">
        <authorList>
            <consortium name="WormBaseParasite"/>
        </authorList>
    </citation>
    <scope>IDENTIFICATION</scope>
</reference>
<feature type="transmembrane region" description="Helical" evidence="1">
    <location>
        <begin position="93"/>
        <end position="113"/>
    </location>
</feature>
<keyword evidence="1" id="KW-0812">Transmembrane</keyword>
<feature type="transmembrane region" description="Helical" evidence="1">
    <location>
        <begin position="188"/>
        <end position="211"/>
    </location>
</feature>